<dbReference type="EMBL" id="CAFBOM010000186">
    <property type="protein sequence ID" value="CAB4992962.1"/>
    <property type="molecule type" value="Genomic_DNA"/>
</dbReference>
<name>A0A6J7NQM0_9ZZZZ</name>
<dbReference type="AlphaFoldDB" id="A0A6J7NQM0"/>
<proteinExistence type="predicted"/>
<protein>
    <submittedName>
        <fullName evidence="2">Unannotated protein</fullName>
    </submittedName>
</protein>
<organism evidence="2">
    <name type="scientific">freshwater metagenome</name>
    <dbReference type="NCBI Taxonomy" id="449393"/>
    <lineage>
        <taxon>unclassified sequences</taxon>
        <taxon>metagenomes</taxon>
        <taxon>ecological metagenomes</taxon>
    </lineage>
</organism>
<feature type="region of interest" description="Disordered" evidence="1">
    <location>
        <begin position="34"/>
        <end position="55"/>
    </location>
</feature>
<accession>A0A6J7NQM0</accession>
<reference evidence="2" key="1">
    <citation type="submission" date="2020-05" db="EMBL/GenBank/DDBJ databases">
        <authorList>
            <person name="Chiriac C."/>
            <person name="Salcher M."/>
            <person name="Ghai R."/>
            <person name="Kavagutti S V."/>
        </authorList>
    </citation>
    <scope>NUCLEOTIDE SEQUENCE</scope>
</reference>
<evidence type="ECO:0000256" key="1">
    <source>
        <dbReference type="SAM" id="MobiDB-lite"/>
    </source>
</evidence>
<sequence length="55" mass="6481">MTVAGRPVAQIVPIRAERWTTWDRIHEVFQSPTDRSWDEERRQFGASGLDDPWAR</sequence>
<evidence type="ECO:0000313" key="2">
    <source>
        <dbReference type="EMBL" id="CAB4992962.1"/>
    </source>
</evidence>
<gene>
    <name evidence="2" type="ORF">UFOPK3957_01108</name>
</gene>